<dbReference type="GO" id="GO:0071111">
    <property type="term" value="F:cyclic-guanylate-specific phosphodiesterase activity"/>
    <property type="evidence" value="ECO:0007669"/>
    <property type="project" value="InterPro"/>
</dbReference>
<dbReference type="Proteomes" id="UP000618460">
    <property type="component" value="Unassembled WGS sequence"/>
</dbReference>
<proteinExistence type="predicted"/>
<gene>
    <name evidence="2" type="primary">ykuI</name>
    <name evidence="2" type="ORF">GCM10011351_01240</name>
</gene>
<evidence type="ECO:0000313" key="2">
    <source>
        <dbReference type="EMBL" id="GGM19150.1"/>
    </source>
</evidence>
<dbReference type="PANTHER" id="PTHR33121">
    <property type="entry name" value="CYCLIC DI-GMP PHOSPHODIESTERASE PDEF"/>
    <property type="match status" value="1"/>
</dbReference>
<dbReference type="InterPro" id="IPR029151">
    <property type="entry name" value="Sensor-like_sf"/>
</dbReference>
<dbReference type="InterPro" id="IPR001633">
    <property type="entry name" value="EAL_dom"/>
</dbReference>
<dbReference type="CDD" id="cd01948">
    <property type="entry name" value="EAL"/>
    <property type="match status" value="1"/>
</dbReference>
<dbReference type="RefSeq" id="WP_117152676.1">
    <property type="nucleotide sequence ID" value="NZ_BMLG01000001.1"/>
</dbReference>
<reference evidence="2" key="1">
    <citation type="journal article" date="2014" name="Int. J. Syst. Evol. Microbiol.">
        <title>Complete genome sequence of Corynebacterium casei LMG S-19264T (=DSM 44701T), isolated from a smear-ripened cheese.</title>
        <authorList>
            <consortium name="US DOE Joint Genome Institute (JGI-PGF)"/>
            <person name="Walter F."/>
            <person name="Albersmeier A."/>
            <person name="Kalinowski J."/>
            <person name="Ruckert C."/>
        </authorList>
    </citation>
    <scope>NUCLEOTIDE SEQUENCE</scope>
    <source>
        <strain evidence="2">CGMCC 1.6333</strain>
    </source>
</reference>
<keyword evidence="3" id="KW-1185">Reference proteome</keyword>
<protein>
    <submittedName>
        <fullName evidence="2">EAL-domain containing protein YkuI</fullName>
    </submittedName>
</protein>
<accession>A0A917WPF8</accession>
<dbReference type="Pfam" id="PF10388">
    <property type="entry name" value="YkuI_C"/>
    <property type="match status" value="1"/>
</dbReference>
<dbReference type="Gene3D" id="3.20.20.450">
    <property type="entry name" value="EAL domain"/>
    <property type="match status" value="1"/>
</dbReference>
<dbReference type="Gene3D" id="3.30.450.20">
    <property type="entry name" value="PAS domain"/>
    <property type="match status" value="1"/>
</dbReference>
<reference evidence="2" key="2">
    <citation type="submission" date="2020-09" db="EMBL/GenBank/DDBJ databases">
        <authorList>
            <person name="Sun Q."/>
            <person name="Zhou Y."/>
        </authorList>
    </citation>
    <scope>NUCLEOTIDE SEQUENCE</scope>
    <source>
        <strain evidence="2">CGMCC 1.6333</strain>
    </source>
</reference>
<dbReference type="AlphaFoldDB" id="A0A917WPF8"/>
<dbReference type="InterPro" id="IPR035919">
    <property type="entry name" value="EAL_sf"/>
</dbReference>
<dbReference type="PROSITE" id="PS50883">
    <property type="entry name" value="EAL"/>
    <property type="match status" value="1"/>
</dbReference>
<comment type="caution">
    <text evidence="2">The sequence shown here is derived from an EMBL/GenBank/DDBJ whole genome shotgun (WGS) entry which is preliminary data.</text>
</comment>
<dbReference type="EMBL" id="BMLG01000001">
    <property type="protein sequence ID" value="GGM19150.1"/>
    <property type="molecule type" value="Genomic_DNA"/>
</dbReference>
<dbReference type="PANTHER" id="PTHR33121:SF82">
    <property type="entry name" value="SIGNAL TRANSDUCTION PROTEIN CONTAINING A EAL DOMAIN"/>
    <property type="match status" value="1"/>
</dbReference>
<evidence type="ECO:0000259" key="1">
    <source>
        <dbReference type="PROSITE" id="PS50883"/>
    </source>
</evidence>
<feature type="domain" description="EAL" evidence="1">
    <location>
        <begin position="1"/>
        <end position="248"/>
    </location>
</feature>
<dbReference type="OrthoDB" id="1673646at2"/>
<organism evidence="2 3">
    <name type="scientific">Paraliobacillus quinghaiensis</name>
    <dbReference type="NCBI Taxonomy" id="470815"/>
    <lineage>
        <taxon>Bacteria</taxon>
        <taxon>Bacillati</taxon>
        <taxon>Bacillota</taxon>
        <taxon>Bacilli</taxon>
        <taxon>Bacillales</taxon>
        <taxon>Bacillaceae</taxon>
        <taxon>Paraliobacillus</taxon>
    </lineage>
</organism>
<dbReference type="Pfam" id="PF00563">
    <property type="entry name" value="EAL"/>
    <property type="match status" value="1"/>
</dbReference>
<dbReference type="SUPFAM" id="SSF141868">
    <property type="entry name" value="EAL domain-like"/>
    <property type="match status" value="1"/>
</dbReference>
<sequence>MDPLEIIGNLDRVKPAYQPIFSAITHSITGYELLGRFYNGNEWISLAEFFHDVDVPEEFKVEVDQHLLHIALSELLESEQDTFLCVNRSAKELLVNNGEDLLETLQTFEKKGFAMNRVVIEVAEQDFNEDFENIHHLLLYYKTFGIQLAIDHVGAKTANIDRIRQLEPHILKINTRIIIGSQSGGFQDIMYSLSLLAHRIGAALLFENIEDDFLQYYAWKNGGRYYQGYYLAKPTFDLGSMLPFNENISGKVIEYIEREKKLIEERLGYILSWEEKLKVLLPQWKALESVDGFIEVVTNYFNEESFRMYICDSNGKQISANFRKLNDTWKIETEKLGSNWAFRPYFLENMMQMKTRKTGILSDLYSDIETRELIRTFSYPLSSEDFLFIDIRYTFLYDHECLLI</sequence>
<dbReference type="SUPFAM" id="SSF103190">
    <property type="entry name" value="Sensory domain-like"/>
    <property type="match status" value="1"/>
</dbReference>
<dbReference type="InterPro" id="IPR050706">
    <property type="entry name" value="Cyclic-di-GMP_PDE-like"/>
</dbReference>
<dbReference type="InterPro" id="IPR018842">
    <property type="entry name" value="YkuI_C"/>
</dbReference>
<evidence type="ECO:0000313" key="3">
    <source>
        <dbReference type="Proteomes" id="UP000618460"/>
    </source>
</evidence>
<dbReference type="SMART" id="SM00052">
    <property type="entry name" value="EAL"/>
    <property type="match status" value="1"/>
</dbReference>
<name>A0A917WPF8_9BACI</name>